<dbReference type="Proteomes" id="UP000494203">
    <property type="component" value="Unassembled WGS sequence"/>
</dbReference>
<dbReference type="RefSeq" id="WP_175141726.1">
    <property type="nucleotide sequence ID" value="NZ_CADIKZ010000015.1"/>
</dbReference>
<dbReference type="CDD" id="cd01948">
    <property type="entry name" value="EAL"/>
    <property type="match status" value="1"/>
</dbReference>
<evidence type="ECO:0000256" key="8">
    <source>
        <dbReference type="ARBA" id="ARBA00023136"/>
    </source>
</evidence>
<name>A0A6S7EE98_9BURK</name>
<evidence type="ECO:0000256" key="1">
    <source>
        <dbReference type="ARBA" id="ARBA00004651"/>
    </source>
</evidence>
<accession>A0A6S7EE98</accession>
<evidence type="ECO:0000256" key="9">
    <source>
        <dbReference type="ARBA" id="ARBA00034290"/>
    </source>
</evidence>
<feature type="transmembrane region" description="Helical" evidence="10">
    <location>
        <begin position="242"/>
        <end position="264"/>
    </location>
</feature>
<dbReference type="InterPro" id="IPR050706">
    <property type="entry name" value="Cyclic-di-GMP_PDE-like"/>
</dbReference>
<keyword evidence="13" id="KW-1185">Reference proteome</keyword>
<keyword evidence="5 10" id="KW-0812">Transmembrane</keyword>
<dbReference type="SUPFAM" id="SSF141868">
    <property type="entry name" value="EAL domain-like"/>
    <property type="match status" value="1"/>
</dbReference>
<evidence type="ECO:0000313" key="13">
    <source>
        <dbReference type="Proteomes" id="UP000494203"/>
    </source>
</evidence>
<evidence type="ECO:0000256" key="10">
    <source>
        <dbReference type="SAM" id="Phobius"/>
    </source>
</evidence>
<dbReference type="Pfam" id="PF00563">
    <property type="entry name" value="EAL"/>
    <property type="match status" value="1"/>
</dbReference>
<proteinExistence type="predicted"/>
<evidence type="ECO:0000256" key="3">
    <source>
        <dbReference type="ARBA" id="ARBA00022475"/>
    </source>
</evidence>
<dbReference type="GO" id="GO:0071111">
    <property type="term" value="F:cyclic-guanylate-specific phosphodiesterase activity"/>
    <property type="evidence" value="ECO:0007669"/>
    <property type="project" value="UniProtKB-EC"/>
</dbReference>
<dbReference type="PROSITE" id="PS50883">
    <property type="entry name" value="EAL"/>
    <property type="match status" value="1"/>
</dbReference>
<evidence type="ECO:0000256" key="7">
    <source>
        <dbReference type="ARBA" id="ARBA00022989"/>
    </source>
</evidence>
<keyword evidence="3" id="KW-1003">Cell membrane</keyword>
<sequence length="535" mass="58352">MGKAVTTLVFAAGLLFAATAPIYLGLELLTHFAVEKAKVQARGLSEALLTRADSVMRQLEGVSRSLGGLSGTLPCASYIQSEMGRLVLQSPLLRAIAYTDGSRVLCSSLGRSLDGTDLGTPDFVSLQDIRVWQEVVLPAAPNLRYIALSRNGYTIFLNRGDLVSSAMLLEPSATLGLFYPGNTNRFFGVGYVQPEWLQEAATRRAAVVEMSGTVVALSPSRTFQHVALVAIPRDAYLHNLTAMRWLVGVAGVMAGLMLCGLIVWRQRRVQDLPHLLRKAIRKREFYLAYQPIVDIHTGKWIGAEALLRWERPFGAEPIGPDVFIPEAEKLGLSEDIAAQVFELAARDIPEIAARVRGFYVSLNISANEVRSGSGRSLVQRLLQATGMPPESLLIELTERGLLEANARETINAIRGLGVRVAIDDFGTGYSSLAYLGSFPVDYLKLDKVFTQGMVEQGPKRTVAIQIIDLARSLNFDVIAEGAETAEQVQAISEHGVSKVQGWYFERALPLNELLDALLDRGGRTLRSGAMAESQL</sequence>
<dbReference type="InterPro" id="IPR001633">
    <property type="entry name" value="EAL_dom"/>
</dbReference>
<keyword evidence="4" id="KW-0973">c-di-GMP</keyword>
<dbReference type="PANTHER" id="PTHR33121:SF79">
    <property type="entry name" value="CYCLIC DI-GMP PHOSPHODIESTERASE PDED-RELATED"/>
    <property type="match status" value="1"/>
</dbReference>
<dbReference type="Gene3D" id="3.20.20.450">
    <property type="entry name" value="EAL domain"/>
    <property type="match status" value="1"/>
</dbReference>
<evidence type="ECO:0000256" key="5">
    <source>
        <dbReference type="ARBA" id="ARBA00022692"/>
    </source>
</evidence>
<reference evidence="12 13" key="1">
    <citation type="submission" date="2020-04" db="EMBL/GenBank/DDBJ databases">
        <authorList>
            <person name="De Canck E."/>
        </authorList>
    </citation>
    <scope>NUCLEOTIDE SEQUENCE [LARGE SCALE GENOMIC DNA]</scope>
    <source>
        <strain evidence="12 13">LMG 26788</strain>
    </source>
</reference>
<dbReference type="InterPro" id="IPR024744">
    <property type="entry name" value="CSS-motif_dom"/>
</dbReference>
<keyword evidence="6 12" id="KW-0378">Hydrolase</keyword>
<keyword evidence="7 10" id="KW-1133">Transmembrane helix</keyword>
<dbReference type="EC" id="3.1.4.52" evidence="2"/>
<evidence type="ECO:0000256" key="2">
    <source>
        <dbReference type="ARBA" id="ARBA00012282"/>
    </source>
</evidence>
<dbReference type="EMBL" id="CADIKZ010000015">
    <property type="protein sequence ID" value="CAB3907690.1"/>
    <property type="molecule type" value="Genomic_DNA"/>
</dbReference>
<dbReference type="GO" id="GO:0005886">
    <property type="term" value="C:plasma membrane"/>
    <property type="evidence" value="ECO:0007669"/>
    <property type="project" value="UniProtKB-SubCell"/>
</dbReference>
<protein>
    <recommendedName>
        <fullName evidence="2">cyclic-guanylate-specific phosphodiesterase</fullName>
        <ecNumber evidence="2">3.1.4.52</ecNumber>
    </recommendedName>
</protein>
<evidence type="ECO:0000256" key="6">
    <source>
        <dbReference type="ARBA" id="ARBA00022801"/>
    </source>
</evidence>
<evidence type="ECO:0000313" key="12">
    <source>
        <dbReference type="EMBL" id="CAB3907690.1"/>
    </source>
</evidence>
<gene>
    <name evidence="12" type="primary">pdeC</name>
    <name evidence="12" type="ORF">LMG26788_04617</name>
</gene>
<dbReference type="PANTHER" id="PTHR33121">
    <property type="entry name" value="CYCLIC DI-GMP PHOSPHODIESTERASE PDEF"/>
    <property type="match status" value="1"/>
</dbReference>
<keyword evidence="8 10" id="KW-0472">Membrane</keyword>
<dbReference type="SMART" id="SM00052">
    <property type="entry name" value="EAL"/>
    <property type="match status" value="1"/>
</dbReference>
<comment type="subcellular location">
    <subcellularLocation>
        <location evidence="1">Cell membrane</location>
        <topology evidence="1">Multi-pass membrane protein</topology>
    </subcellularLocation>
</comment>
<feature type="domain" description="EAL" evidence="11">
    <location>
        <begin position="269"/>
        <end position="521"/>
    </location>
</feature>
<comment type="catalytic activity">
    <reaction evidence="9">
        <text>3',3'-c-di-GMP + H2O = 5'-phosphoguanylyl(3'-&gt;5')guanosine + H(+)</text>
        <dbReference type="Rhea" id="RHEA:24902"/>
        <dbReference type="ChEBI" id="CHEBI:15377"/>
        <dbReference type="ChEBI" id="CHEBI:15378"/>
        <dbReference type="ChEBI" id="CHEBI:58754"/>
        <dbReference type="ChEBI" id="CHEBI:58805"/>
        <dbReference type="EC" id="3.1.4.52"/>
    </reaction>
</comment>
<evidence type="ECO:0000259" key="11">
    <source>
        <dbReference type="PROSITE" id="PS50883"/>
    </source>
</evidence>
<evidence type="ECO:0000256" key="4">
    <source>
        <dbReference type="ARBA" id="ARBA00022636"/>
    </source>
</evidence>
<dbReference type="InterPro" id="IPR035919">
    <property type="entry name" value="EAL_sf"/>
</dbReference>
<organism evidence="12 13">
    <name type="scientific">Achromobacter pulmonis</name>
    <dbReference type="NCBI Taxonomy" id="1389932"/>
    <lineage>
        <taxon>Bacteria</taxon>
        <taxon>Pseudomonadati</taxon>
        <taxon>Pseudomonadota</taxon>
        <taxon>Betaproteobacteria</taxon>
        <taxon>Burkholderiales</taxon>
        <taxon>Alcaligenaceae</taxon>
        <taxon>Achromobacter</taxon>
    </lineage>
</organism>
<dbReference type="Pfam" id="PF12792">
    <property type="entry name" value="CSS-motif"/>
    <property type="match status" value="1"/>
</dbReference>
<dbReference type="AlphaFoldDB" id="A0A6S7EE98"/>